<dbReference type="Pfam" id="PF25948">
    <property type="entry name" value="DUF7986"/>
    <property type="match status" value="1"/>
</dbReference>
<dbReference type="EMBL" id="LNXW01000013">
    <property type="protein sequence ID" value="KTC79587.1"/>
    <property type="molecule type" value="Genomic_DNA"/>
</dbReference>
<dbReference type="Gene3D" id="3.10.450.50">
    <property type="match status" value="1"/>
</dbReference>
<reference evidence="1 2" key="1">
    <citation type="submission" date="2015-11" db="EMBL/GenBank/DDBJ databases">
        <title>Genomic analysis of 38 Legionella species identifies large and diverse effector repertoires.</title>
        <authorList>
            <person name="Burstein D."/>
            <person name="Amaro F."/>
            <person name="Zusman T."/>
            <person name="Lifshitz Z."/>
            <person name="Cohen O."/>
            <person name="Gilbert J.A."/>
            <person name="Pupko T."/>
            <person name="Shuman H.A."/>
            <person name="Segal G."/>
        </authorList>
    </citation>
    <scope>NUCLEOTIDE SEQUENCE [LARGE SCALE GENOMIC DNA]</scope>
    <source>
        <strain evidence="1 2">ORW</strain>
    </source>
</reference>
<dbReference type="Pfam" id="PF02810">
    <property type="entry name" value="SEC-C"/>
    <property type="match status" value="1"/>
</dbReference>
<dbReference type="STRING" id="28084.Lche_1607"/>
<comment type="caution">
    <text evidence="1">The sequence shown here is derived from an EMBL/GenBank/DDBJ whole genome shotgun (WGS) entry which is preliminary data.</text>
</comment>
<dbReference type="AlphaFoldDB" id="A0A0W0S7W1"/>
<dbReference type="SUPFAM" id="SSF103642">
    <property type="entry name" value="Sec-C motif"/>
    <property type="match status" value="1"/>
</dbReference>
<gene>
    <name evidence="1" type="ORF">Lche_1607</name>
</gene>
<accession>A0A0W0S7W1</accession>
<protein>
    <recommendedName>
        <fullName evidence="3">Antitoxin Xre/MbcA/ParS-like toxin-binding domain-containing protein</fullName>
    </recommendedName>
</protein>
<evidence type="ECO:0008006" key="3">
    <source>
        <dbReference type="Google" id="ProtNLM"/>
    </source>
</evidence>
<proteinExistence type="predicted"/>
<dbReference type="InterPro" id="IPR058292">
    <property type="entry name" value="DUF7986"/>
</dbReference>
<evidence type="ECO:0000313" key="2">
    <source>
        <dbReference type="Proteomes" id="UP000054921"/>
    </source>
</evidence>
<evidence type="ECO:0000313" key="1">
    <source>
        <dbReference type="EMBL" id="KTC79587.1"/>
    </source>
</evidence>
<dbReference type="InterPro" id="IPR004027">
    <property type="entry name" value="SEC_C_motif"/>
</dbReference>
<organism evidence="1 2">
    <name type="scientific">Legionella cherrii</name>
    <dbReference type="NCBI Taxonomy" id="28084"/>
    <lineage>
        <taxon>Bacteria</taxon>
        <taxon>Pseudomonadati</taxon>
        <taxon>Pseudomonadota</taxon>
        <taxon>Gammaproteobacteria</taxon>
        <taxon>Legionellales</taxon>
        <taxon>Legionellaceae</taxon>
        <taxon>Legionella</taxon>
    </lineage>
</organism>
<dbReference type="PATRIC" id="fig|28084.5.peg.1743"/>
<dbReference type="OrthoDB" id="6078507at2"/>
<name>A0A0W0S7W1_9GAMM</name>
<dbReference type="Proteomes" id="UP000054921">
    <property type="component" value="Unassembled WGS sequence"/>
</dbReference>
<sequence>MVKLGRNDLCSCGSGKKYKKCCAISQVATHVTDLSWQILRQTEGHIVDFHLTPYITKTLPNCVLSRAIEDLMPRALPDSVDDAHFFNQFTIPWVLFNWTSELDDFGIEHFDENLSIAMNYLRTYESQLNSAEKRFIKAINETYYSFYSVLEVTFEKSILVKDIFLGTTHLIKERQGTHFLKKGDIVFSRILTVDNQSIFVGMAPIIIPVRLQTSLIDFREWLVQENDDSPLTAVALKTELDLDILDYFFDTIEYLADPKPTLVNTDGDLIIFSKSYFELDMDIEEALYCLLPLALLKNPEKILESAKRNKSRKIIELDLPWLKKGNKKHPEWENTILGHITINKKKLILETNSEKRTQKGKKLLTKYLGDKIHFQKTLLESPEQKMKSLPKPDIENEASISPYDIPEIQEQLKLMAKQHWDAWFDNPIPALNNKTPRQASKTEDGRERLEALLLHYERNDEQINEHAHYFKADINFIKSELNL</sequence>